<accession>A0A2T3HML9</accession>
<dbReference type="Pfam" id="PF14322">
    <property type="entry name" value="SusD-like_3"/>
    <property type="match status" value="1"/>
</dbReference>
<dbReference type="EMBL" id="PYLS01000005">
    <property type="protein sequence ID" value="PST83698.1"/>
    <property type="molecule type" value="Genomic_DNA"/>
</dbReference>
<dbReference type="Pfam" id="PF07980">
    <property type="entry name" value="SusD_RagB"/>
    <property type="match status" value="1"/>
</dbReference>
<dbReference type="CDD" id="cd08977">
    <property type="entry name" value="SusD"/>
    <property type="match status" value="1"/>
</dbReference>
<organism evidence="9 10">
    <name type="scientific">Pedobacter yulinensis</name>
    <dbReference type="NCBI Taxonomy" id="2126353"/>
    <lineage>
        <taxon>Bacteria</taxon>
        <taxon>Pseudomonadati</taxon>
        <taxon>Bacteroidota</taxon>
        <taxon>Sphingobacteriia</taxon>
        <taxon>Sphingobacteriales</taxon>
        <taxon>Sphingobacteriaceae</taxon>
        <taxon>Pedobacter</taxon>
    </lineage>
</organism>
<proteinExistence type="inferred from homology"/>
<evidence type="ECO:0000259" key="7">
    <source>
        <dbReference type="Pfam" id="PF07980"/>
    </source>
</evidence>
<dbReference type="Gene3D" id="1.25.40.390">
    <property type="match status" value="1"/>
</dbReference>
<comment type="subcellular location">
    <subcellularLocation>
        <location evidence="1">Cell outer membrane</location>
    </subcellularLocation>
</comment>
<feature type="domain" description="RagB/SusD" evidence="7">
    <location>
        <begin position="338"/>
        <end position="530"/>
    </location>
</feature>
<evidence type="ECO:0000313" key="9">
    <source>
        <dbReference type="EMBL" id="PST83698.1"/>
    </source>
</evidence>
<name>A0A2T3HML9_9SPHI</name>
<comment type="caution">
    <text evidence="9">The sequence shown here is derived from an EMBL/GenBank/DDBJ whole genome shotgun (WGS) entry which is preliminary data.</text>
</comment>
<evidence type="ECO:0000256" key="4">
    <source>
        <dbReference type="ARBA" id="ARBA00023136"/>
    </source>
</evidence>
<evidence type="ECO:0000256" key="2">
    <source>
        <dbReference type="ARBA" id="ARBA00006275"/>
    </source>
</evidence>
<evidence type="ECO:0000256" key="1">
    <source>
        <dbReference type="ARBA" id="ARBA00004442"/>
    </source>
</evidence>
<reference evidence="9 10" key="1">
    <citation type="submission" date="2018-03" db="EMBL/GenBank/DDBJ databases">
        <authorList>
            <person name="Keele B.F."/>
        </authorList>
    </citation>
    <scope>NUCLEOTIDE SEQUENCE [LARGE SCALE GENOMIC DNA]</scope>
    <source>
        <strain evidence="9 10">YL28-9</strain>
    </source>
</reference>
<dbReference type="InterPro" id="IPR033985">
    <property type="entry name" value="SusD-like_N"/>
</dbReference>
<dbReference type="GO" id="GO:0009279">
    <property type="term" value="C:cell outer membrane"/>
    <property type="evidence" value="ECO:0007669"/>
    <property type="project" value="UniProtKB-SubCell"/>
</dbReference>
<keyword evidence="10" id="KW-1185">Reference proteome</keyword>
<evidence type="ECO:0000256" key="5">
    <source>
        <dbReference type="ARBA" id="ARBA00023237"/>
    </source>
</evidence>
<dbReference type="PROSITE" id="PS51257">
    <property type="entry name" value="PROKAR_LIPOPROTEIN"/>
    <property type="match status" value="1"/>
</dbReference>
<gene>
    <name evidence="9" type="ORF">C7T94_14320</name>
</gene>
<keyword evidence="5" id="KW-0998">Cell outer membrane</keyword>
<comment type="similarity">
    <text evidence="2">Belongs to the SusD family.</text>
</comment>
<dbReference type="SUPFAM" id="SSF48452">
    <property type="entry name" value="TPR-like"/>
    <property type="match status" value="1"/>
</dbReference>
<sequence>MKKIYTLFLVLILFSASSCKDFLDTQPEDFLSPEYYYTNETQINTALAGIYSIMADTRNEEPFYAASYISSMGTEGDDGYYRKGPDRNIVGQFLYNASVPAISHLWESLYSGINLANLMLERIDGADMPAAKREVARGEAHFLRAYYYFILVSNWGDVPLKLTSTTSPLNNEIARSPAREVYAQIVKDMETAYGLVPTATTVGFGGRVNKSAVAGILARVYLYWAGAPLNDASKYQNARDWALKVIDSQEHSLNSSYQQVFINYAADKYDIRESIWEVEFYGNRTDRPRQAGLVGNYIGIRSTSDEVGNSNANVRATSRLYQLYGNGDLRRDWAIAPFQYTPVNSSTKVNYASTAIWNRDVGKYRREYEVFLPKSKGYTPINFPILRYADVLLMYAEAENQVSGPTAAAINAVNMVRRRGYGKPVTAADAAADLRPGQYADKAAFLQVIQDERSRELCFECLRKYDLIRWGTYVFAMKAVGATYQNSSGVPSDARNVVPSLQLIDQKHLFWPIPTHELSLNRKLSQNPGW</sequence>
<dbReference type="InterPro" id="IPR012944">
    <property type="entry name" value="SusD_RagB_dom"/>
</dbReference>
<dbReference type="InterPro" id="IPR011990">
    <property type="entry name" value="TPR-like_helical_dom_sf"/>
</dbReference>
<dbReference type="AlphaFoldDB" id="A0A2T3HML9"/>
<keyword evidence="3 6" id="KW-0732">Signal</keyword>
<dbReference type="Proteomes" id="UP000240912">
    <property type="component" value="Unassembled WGS sequence"/>
</dbReference>
<feature type="chain" id="PRO_5015659685" evidence="6">
    <location>
        <begin position="21"/>
        <end position="530"/>
    </location>
</feature>
<feature type="signal peptide" evidence="6">
    <location>
        <begin position="1"/>
        <end position="20"/>
    </location>
</feature>
<evidence type="ECO:0000256" key="6">
    <source>
        <dbReference type="SAM" id="SignalP"/>
    </source>
</evidence>
<dbReference type="OrthoDB" id="5694214at2"/>
<evidence type="ECO:0000313" key="10">
    <source>
        <dbReference type="Proteomes" id="UP000240912"/>
    </source>
</evidence>
<evidence type="ECO:0000256" key="3">
    <source>
        <dbReference type="ARBA" id="ARBA00022729"/>
    </source>
</evidence>
<dbReference type="RefSeq" id="WP_107215960.1">
    <property type="nucleotide sequence ID" value="NZ_KZ686269.1"/>
</dbReference>
<protein>
    <submittedName>
        <fullName evidence="9">RagB/SusD family nutrient uptake outer membrane protein</fullName>
    </submittedName>
</protein>
<evidence type="ECO:0000259" key="8">
    <source>
        <dbReference type="Pfam" id="PF14322"/>
    </source>
</evidence>
<feature type="domain" description="SusD-like N-terminal" evidence="8">
    <location>
        <begin position="21"/>
        <end position="222"/>
    </location>
</feature>
<keyword evidence="4" id="KW-0472">Membrane</keyword>